<comment type="caution">
    <text evidence="13">The sequence shown here is derived from an EMBL/GenBank/DDBJ whole genome shotgun (WGS) entry which is preliminary data.</text>
</comment>
<evidence type="ECO:0000313" key="13">
    <source>
        <dbReference type="EMBL" id="MDO6453405.1"/>
    </source>
</evidence>
<dbReference type="Pfam" id="PF00672">
    <property type="entry name" value="HAMP"/>
    <property type="match status" value="1"/>
</dbReference>
<dbReference type="RefSeq" id="WP_303549637.1">
    <property type="nucleotide sequence ID" value="NZ_JAUOPG010000004.1"/>
</dbReference>
<reference evidence="13" key="1">
    <citation type="submission" date="2023-07" db="EMBL/GenBank/DDBJ databases">
        <title>Genome content predicts the carbon catabolic preferences of heterotrophic bacteria.</title>
        <authorList>
            <person name="Gralka M."/>
        </authorList>
    </citation>
    <scope>NUCLEOTIDE SEQUENCE</scope>
    <source>
        <strain evidence="13">I2M16</strain>
    </source>
</reference>
<evidence type="ECO:0000256" key="11">
    <source>
        <dbReference type="SAM" id="Phobius"/>
    </source>
</evidence>
<evidence type="ECO:0000256" key="10">
    <source>
        <dbReference type="ARBA" id="ARBA00023136"/>
    </source>
</evidence>
<dbReference type="SMART" id="SM00304">
    <property type="entry name" value="HAMP"/>
    <property type="match status" value="1"/>
</dbReference>
<dbReference type="GO" id="GO:0005886">
    <property type="term" value="C:plasma membrane"/>
    <property type="evidence" value="ECO:0007669"/>
    <property type="project" value="UniProtKB-SubCell"/>
</dbReference>
<evidence type="ECO:0000256" key="9">
    <source>
        <dbReference type="ARBA" id="ARBA00022989"/>
    </source>
</evidence>
<dbReference type="InterPro" id="IPR033479">
    <property type="entry name" value="dCache_1"/>
</dbReference>
<evidence type="ECO:0000256" key="1">
    <source>
        <dbReference type="ARBA" id="ARBA00000085"/>
    </source>
</evidence>
<dbReference type="InterPro" id="IPR050398">
    <property type="entry name" value="HssS/ArlS-like"/>
</dbReference>
<protein>
    <recommendedName>
        <fullName evidence="3">histidine kinase</fullName>
        <ecNumber evidence="3">2.7.13.3</ecNumber>
    </recommendedName>
</protein>
<dbReference type="InterPro" id="IPR003660">
    <property type="entry name" value="HAMP_dom"/>
</dbReference>
<keyword evidence="9 11" id="KW-1133">Transmembrane helix</keyword>
<dbReference type="PANTHER" id="PTHR45528">
    <property type="entry name" value="SENSOR HISTIDINE KINASE CPXA"/>
    <property type="match status" value="1"/>
</dbReference>
<keyword evidence="5" id="KW-0597">Phosphoprotein</keyword>
<dbReference type="Proteomes" id="UP001169862">
    <property type="component" value="Unassembled WGS sequence"/>
</dbReference>
<feature type="transmembrane region" description="Helical" evidence="11">
    <location>
        <begin position="15"/>
        <end position="35"/>
    </location>
</feature>
<dbReference type="EMBL" id="JAUOPG010000004">
    <property type="protein sequence ID" value="MDO6453405.1"/>
    <property type="molecule type" value="Genomic_DNA"/>
</dbReference>
<dbReference type="PROSITE" id="PS50885">
    <property type="entry name" value="HAMP"/>
    <property type="match status" value="1"/>
</dbReference>
<name>A0AAW7XKP1_9GAMM</name>
<dbReference type="PANTHER" id="PTHR45528:SF10">
    <property type="entry name" value="METHYL-ACCEPTING CHEMOTAXIS PROTEIN"/>
    <property type="match status" value="1"/>
</dbReference>
<evidence type="ECO:0000256" key="2">
    <source>
        <dbReference type="ARBA" id="ARBA00004651"/>
    </source>
</evidence>
<evidence type="ECO:0000256" key="8">
    <source>
        <dbReference type="ARBA" id="ARBA00022777"/>
    </source>
</evidence>
<evidence type="ECO:0000259" key="12">
    <source>
        <dbReference type="PROSITE" id="PS50885"/>
    </source>
</evidence>
<dbReference type="CDD" id="cd06225">
    <property type="entry name" value="HAMP"/>
    <property type="match status" value="1"/>
</dbReference>
<evidence type="ECO:0000256" key="5">
    <source>
        <dbReference type="ARBA" id="ARBA00022553"/>
    </source>
</evidence>
<accession>A0AAW7XKP1</accession>
<dbReference type="GO" id="GO:0000155">
    <property type="term" value="F:phosphorelay sensor kinase activity"/>
    <property type="evidence" value="ECO:0007669"/>
    <property type="project" value="TreeGrafter"/>
</dbReference>
<dbReference type="CDD" id="cd12912">
    <property type="entry name" value="PDC2_MCP_like"/>
    <property type="match status" value="1"/>
</dbReference>
<dbReference type="Gene3D" id="1.10.8.500">
    <property type="entry name" value="HAMP domain in histidine kinase"/>
    <property type="match status" value="1"/>
</dbReference>
<dbReference type="Gene3D" id="3.30.450.20">
    <property type="entry name" value="PAS domain"/>
    <property type="match status" value="2"/>
</dbReference>
<keyword evidence="8" id="KW-0418">Kinase</keyword>
<organism evidence="13 14">
    <name type="scientific">Neptunomonas phycophila</name>
    <dbReference type="NCBI Taxonomy" id="1572645"/>
    <lineage>
        <taxon>Bacteria</taxon>
        <taxon>Pseudomonadati</taxon>
        <taxon>Pseudomonadota</taxon>
        <taxon>Gammaproteobacteria</taxon>
        <taxon>Oceanospirillales</taxon>
        <taxon>Oceanospirillaceae</taxon>
        <taxon>Neptunomonas</taxon>
    </lineage>
</organism>
<sequence length="365" mass="40410">MKTTTTTGMTLFPKILFSILLVILVPLAGLLYQSIFQFQAELERKVNQDLKNTSETLAAKINGWTDMSVRLLKQNAALPEVRSYNEALQAPILASILDTYEWTYLVYAIGSDGYKTARSDNDPVLNADGTPKHFRGDRTYFQQIKAGNAIGQQVLLSRTLGKPAFILCHTVGIQSSPGALCMGMKLTDMSEAVANISFGQSGYAMLLDDDNKVIAHGKPELLSEQLQDFSDYPMVANGTLEQPVIYSNNGVEKVAYMQPLNQGWRLIIEQDYDDAYASVKRTKLEAYILMIATLIISILAAYLIARLITRPIAKLTAIAEDISKGKFHDKLDESARGDEIGTLARSIERMGVSIKIMLKRLAKKS</sequence>
<evidence type="ECO:0000256" key="7">
    <source>
        <dbReference type="ARBA" id="ARBA00022692"/>
    </source>
</evidence>
<keyword evidence="6" id="KW-0808">Transferase</keyword>
<gene>
    <name evidence="13" type="ORF">Q4490_07490</name>
</gene>
<keyword evidence="10 11" id="KW-0472">Membrane</keyword>
<evidence type="ECO:0000313" key="14">
    <source>
        <dbReference type="Proteomes" id="UP001169862"/>
    </source>
</evidence>
<feature type="transmembrane region" description="Helical" evidence="11">
    <location>
        <begin position="286"/>
        <end position="305"/>
    </location>
</feature>
<keyword evidence="7 11" id="KW-0812">Transmembrane</keyword>
<evidence type="ECO:0000256" key="3">
    <source>
        <dbReference type="ARBA" id="ARBA00012438"/>
    </source>
</evidence>
<comment type="catalytic activity">
    <reaction evidence="1">
        <text>ATP + protein L-histidine = ADP + protein N-phospho-L-histidine.</text>
        <dbReference type="EC" id="2.7.13.3"/>
    </reaction>
</comment>
<dbReference type="EC" id="2.7.13.3" evidence="3"/>
<evidence type="ECO:0000256" key="6">
    <source>
        <dbReference type="ARBA" id="ARBA00022679"/>
    </source>
</evidence>
<comment type="subcellular location">
    <subcellularLocation>
        <location evidence="2">Cell membrane</location>
        <topology evidence="2">Multi-pass membrane protein</topology>
    </subcellularLocation>
</comment>
<dbReference type="AlphaFoldDB" id="A0AAW7XKP1"/>
<dbReference type="SUPFAM" id="SSF158472">
    <property type="entry name" value="HAMP domain-like"/>
    <property type="match status" value="1"/>
</dbReference>
<proteinExistence type="predicted"/>
<feature type="domain" description="HAMP" evidence="12">
    <location>
        <begin position="306"/>
        <end position="359"/>
    </location>
</feature>
<evidence type="ECO:0000256" key="4">
    <source>
        <dbReference type="ARBA" id="ARBA00022475"/>
    </source>
</evidence>
<dbReference type="Pfam" id="PF02743">
    <property type="entry name" value="dCache_1"/>
    <property type="match status" value="1"/>
</dbReference>
<keyword evidence="4" id="KW-1003">Cell membrane</keyword>